<dbReference type="HAMAP" id="MF_01132">
    <property type="entry name" value="Spx"/>
    <property type="match status" value="1"/>
</dbReference>
<evidence type="ECO:0000256" key="5">
    <source>
        <dbReference type="ARBA" id="ARBA00023284"/>
    </source>
</evidence>
<dbReference type="Proteomes" id="UP000051491">
    <property type="component" value="Unassembled WGS sequence"/>
</dbReference>
<reference evidence="7 8" key="1">
    <citation type="journal article" date="2015" name="Genome Announc.">
        <title>Expanding the biotechnology potential of lactobacilli through comparative genomics of 213 strains and associated genera.</title>
        <authorList>
            <person name="Sun Z."/>
            <person name="Harris H.M."/>
            <person name="McCann A."/>
            <person name="Guo C."/>
            <person name="Argimon S."/>
            <person name="Zhang W."/>
            <person name="Yang X."/>
            <person name="Jeffery I.B."/>
            <person name="Cooney J.C."/>
            <person name="Kagawa T.F."/>
            <person name="Liu W."/>
            <person name="Song Y."/>
            <person name="Salvetti E."/>
            <person name="Wrobel A."/>
            <person name="Rasinkangas P."/>
            <person name="Parkhill J."/>
            <person name="Rea M.C."/>
            <person name="O'Sullivan O."/>
            <person name="Ritari J."/>
            <person name="Douillard F.P."/>
            <person name="Paul Ross R."/>
            <person name="Yang R."/>
            <person name="Briner A.E."/>
            <person name="Felis G.E."/>
            <person name="de Vos W.M."/>
            <person name="Barrangou R."/>
            <person name="Klaenhammer T.R."/>
            <person name="Caufield P.W."/>
            <person name="Cui Y."/>
            <person name="Zhang H."/>
            <person name="O'Toole P.W."/>
        </authorList>
    </citation>
    <scope>NUCLEOTIDE SEQUENCE [LARGE SCALE GENOMIC DNA]</scope>
    <source>
        <strain evidence="7 8">DSM 15353</strain>
    </source>
</reference>
<dbReference type="NCBIfam" id="TIGR01617">
    <property type="entry name" value="arsC_related"/>
    <property type="match status" value="1"/>
</dbReference>
<dbReference type="GO" id="GO:0045892">
    <property type="term" value="P:negative regulation of DNA-templated transcription"/>
    <property type="evidence" value="ECO:0007669"/>
    <property type="project" value="InterPro"/>
</dbReference>
<proteinExistence type="inferred from homology"/>
<keyword evidence="3 6" id="KW-1015">Disulfide bond</keyword>
<dbReference type="GO" id="GO:0005737">
    <property type="term" value="C:cytoplasm"/>
    <property type="evidence" value="ECO:0007669"/>
    <property type="project" value="UniProtKB-SubCell"/>
</dbReference>
<comment type="subcellular location">
    <subcellularLocation>
        <location evidence="6">Cytoplasm</location>
    </subcellularLocation>
</comment>
<dbReference type="CDD" id="cd03032">
    <property type="entry name" value="ArsC_Spx"/>
    <property type="match status" value="1"/>
</dbReference>
<evidence type="ECO:0000256" key="2">
    <source>
        <dbReference type="ARBA" id="ARBA00023015"/>
    </source>
</evidence>
<dbReference type="PATRIC" id="fig|89059.3.peg.166"/>
<evidence type="ECO:0000256" key="3">
    <source>
        <dbReference type="ARBA" id="ARBA00023157"/>
    </source>
</evidence>
<dbReference type="InterPro" id="IPR036249">
    <property type="entry name" value="Thioredoxin-like_sf"/>
</dbReference>
<name>A0A0R2JVA5_9LACO</name>
<evidence type="ECO:0000313" key="8">
    <source>
        <dbReference type="Proteomes" id="UP000051491"/>
    </source>
</evidence>
<dbReference type="InterPro" id="IPR006660">
    <property type="entry name" value="Arsenate_reductase-like"/>
</dbReference>
<dbReference type="PROSITE" id="PS51353">
    <property type="entry name" value="ARSC"/>
    <property type="match status" value="1"/>
</dbReference>
<comment type="subunit">
    <text evidence="6">Interacts with the C-terminal domain of the alpha subunit of the RNAP.</text>
</comment>
<comment type="function">
    <text evidence="6">Global transcriptional regulator that plays a key role in stress response and exerts either positive or negative regulation of genes. Acts by interacting with the C-terminal domain of the alpha subunit of the RNA polymerase (RNAP). This interaction can enhance binding of RNAP to the promoter region of target genes and stimulate their transcription, or block interaction of RNAP with activator.</text>
</comment>
<dbReference type="Pfam" id="PF03960">
    <property type="entry name" value="ArsC"/>
    <property type="match status" value="1"/>
</dbReference>
<keyword evidence="5 6" id="KW-0676">Redox-active center</keyword>
<protein>
    <recommendedName>
        <fullName evidence="6">Global transcriptional regulator Spx</fullName>
    </recommendedName>
</protein>
<dbReference type="InterPro" id="IPR023731">
    <property type="entry name" value="Spx"/>
</dbReference>
<sequence length="146" mass="17046">MVFEYGLTIKGAIYMVTLYTSPSCTSCRKARAWLTEQNIPFKERNIFSEPLSINEIKQILQMTEDGTEEIISKRSKVYQSLDVDLDELPLKELFDLIRKNPGLLRRPIIMDDRRLQVGYNEDEIRRFLPRDVRAMELKEAQALAGF</sequence>
<keyword evidence="2 6" id="KW-0805">Transcription regulation</keyword>
<comment type="caution">
    <text evidence="7">The sequence shown here is derived from an EMBL/GenBank/DDBJ whole genome shotgun (WGS) entry which is preliminary data.</text>
</comment>
<evidence type="ECO:0000256" key="4">
    <source>
        <dbReference type="ARBA" id="ARBA00023163"/>
    </source>
</evidence>
<dbReference type="AlphaFoldDB" id="A0A0R2JVA5"/>
<dbReference type="InterPro" id="IPR006504">
    <property type="entry name" value="Tscrpt_reg_Spx/MgsR"/>
</dbReference>
<accession>A0A0R2JVA5</accession>
<dbReference type="NCBIfam" id="NF009210">
    <property type="entry name" value="PRK12559.1"/>
    <property type="match status" value="1"/>
</dbReference>
<comment type="similarity">
    <text evidence="6">Belongs to the ArsC family. Spx subfamily.</text>
</comment>
<dbReference type="PROSITE" id="PS51354">
    <property type="entry name" value="GLUTAREDOXIN_2"/>
    <property type="match status" value="1"/>
</dbReference>
<dbReference type="SUPFAM" id="SSF52833">
    <property type="entry name" value="Thioredoxin-like"/>
    <property type="match status" value="1"/>
</dbReference>
<dbReference type="PANTHER" id="PTHR30041">
    <property type="entry name" value="ARSENATE REDUCTASE"/>
    <property type="match status" value="1"/>
</dbReference>
<keyword evidence="1 6" id="KW-0963">Cytoplasm</keyword>
<dbReference type="NCBIfam" id="NF002459">
    <property type="entry name" value="PRK01655.1"/>
    <property type="match status" value="1"/>
</dbReference>
<evidence type="ECO:0000256" key="1">
    <source>
        <dbReference type="ARBA" id="ARBA00022490"/>
    </source>
</evidence>
<organism evidence="7 8">
    <name type="scientific">Ligilactobacillus acidipiscis</name>
    <dbReference type="NCBI Taxonomy" id="89059"/>
    <lineage>
        <taxon>Bacteria</taxon>
        <taxon>Bacillati</taxon>
        <taxon>Bacillota</taxon>
        <taxon>Bacilli</taxon>
        <taxon>Lactobacillales</taxon>
        <taxon>Lactobacillaceae</taxon>
        <taxon>Ligilactobacillus</taxon>
    </lineage>
</organism>
<evidence type="ECO:0000313" key="7">
    <source>
        <dbReference type="EMBL" id="KRN80899.1"/>
    </source>
</evidence>
<dbReference type="STRING" id="89059.LAC1533_1570"/>
<dbReference type="PANTHER" id="PTHR30041:SF7">
    <property type="entry name" value="GLOBAL TRANSCRIPTIONAL REGULATOR SPX"/>
    <property type="match status" value="1"/>
</dbReference>
<gene>
    <name evidence="6" type="primary">spx</name>
    <name evidence="7" type="ORF">IV43_GL000161</name>
</gene>
<evidence type="ECO:0000256" key="6">
    <source>
        <dbReference type="HAMAP-Rule" id="MF_01132"/>
    </source>
</evidence>
<keyword evidence="4 6" id="KW-0804">Transcription</keyword>
<dbReference type="EMBL" id="JQBK01000105">
    <property type="protein sequence ID" value="KRN80899.1"/>
    <property type="molecule type" value="Genomic_DNA"/>
</dbReference>
<dbReference type="Gene3D" id="3.40.30.10">
    <property type="entry name" value="Glutaredoxin"/>
    <property type="match status" value="1"/>
</dbReference>
<feature type="disulfide bond" description="Redox-active" evidence="6">
    <location>
        <begin position="24"/>
        <end position="27"/>
    </location>
</feature>